<keyword evidence="5" id="KW-1185">Reference proteome</keyword>
<dbReference type="SMART" id="SM00448">
    <property type="entry name" value="REC"/>
    <property type="match status" value="1"/>
</dbReference>
<dbReference type="CDD" id="cd00156">
    <property type="entry name" value="REC"/>
    <property type="match status" value="1"/>
</dbReference>
<dbReference type="PROSITE" id="PS51833">
    <property type="entry name" value="HDOD"/>
    <property type="match status" value="1"/>
</dbReference>
<accession>A0ABX0YHC1</accession>
<dbReference type="SUPFAM" id="SSF109604">
    <property type="entry name" value="HD-domain/PDEase-like"/>
    <property type="match status" value="1"/>
</dbReference>
<dbReference type="InterPro" id="IPR001789">
    <property type="entry name" value="Sig_transdc_resp-reg_receiver"/>
</dbReference>
<feature type="domain" description="HDOD" evidence="3">
    <location>
        <begin position="161"/>
        <end position="349"/>
    </location>
</feature>
<dbReference type="InterPro" id="IPR011006">
    <property type="entry name" value="CheY-like_superfamily"/>
</dbReference>
<evidence type="ECO:0000259" key="3">
    <source>
        <dbReference type="PROSITE" id="PS51833"/>
    </source>
</evidence>
<evidence type="ECO:0000313" key="5">
    <source>
        <dbReference type="Proteomes" id="UP000746535"/>
    </source>
</evidence>
<dbReference type="EMBL" id="JAAVJI010000012">
    <property type="protein sequence ID" value="NJP02727.1"/>
    <property type="molecule type" value="Genomic_DNA"/>
</dbReference>
<dbReference type="Gene3D" id="3.40.50.2300">
    <property type="match status" value="1"/>
</dbReference>
<name>A0ABX0YHC1_9PSED</name>
<dbReference type="Pfam" id="PF08668">
    <property type="entry name" value="HDOD"/>
    <property type="match status" value="1"/>
</dbReference>
<sequence length="408" mass="44105">MIGLSTAVPRILVAESDPWSRDLLMQLLLSVRCDAKVELCENGKQALQALENLPDLVIASRELSGTDGLELLRQVRRGGAVPGLPFILLSSRSDSSSVRDVVPLQPTAYLSKPLNFEALRERLSALLLDNGEAIVCELPPVMPGIDLNSFLDMRREASDGAPIMSEVHDAVVRSLKARTLNLRLLEQDIRRDPQITAVLLAAANSAARQREAPATTLLQALSQLGATQSMNLILGLALKRSARLDNPLLAEQAQAYWTLSRQTAELARTLARQQGVDHELCYCAGLLHRLGELALLRTLHEWTLAGGALEAAQVSASLDRFGPNYGSALRARWRLPHDLRDLIASVYALMGVYGKPSLVMNLAGQLVNLPAQADIQLVANSKAGRLLGVEVAELTALRKNVGIVAAGT</sequence>
<dbReference type="InterPro" id="IPR013976">
    <property type="entry name" value="HDOD"/>
</dbReference>
<dbReference type="PANTHER" id="PTHR33525:SF6">
    <property type="entry name" value="HDOD DOMAIN-CONTAINING PROTEIN"/>
    <property type="match status" value="1"/>
</dbReference>
<dbReference type="InterPro" id="IPR052340">
    <property type="entry name" value="RNase_Y/CdgJ"/>
</dbReference>
<evidence type="ECO:0000259" key="2">
    <source>
        <dbReference type="PROSITE" id="PS50110"/>
    </source>
</evidence>
<dbReference type="RefSeq" id="WP_168085304.1">
    <property type="nucleotide sequence ID" value="NZ_JAAVJI010000012.1"/>
</dbReference>
<proteinExistence type="predicted"/>
<comment type="caution">
    <text evidence="4">The sequence shown here is derived from an EMBL/GenBank/DDBJ whole genome shotgun (WGS) entry which is preliminary data.</text>
</comment>
<organism evidence="4 5">
    <name type="scientific">Pseudomonas quercus</name>
    <dbReference type="NCBI Taxonomy" id="2722792"/>
    <lineage>
        <taxon>Bacteria</taxon>
        <taxon>Pseudomonadati</taxon>
        <taxon>Pseudomonadota</taxon>
        <taxon>Gammaproteobacteria</taxon>
        <taxon>Pseudomonadales</taxon>
        <taxon>Pseudomonadaceae</taxon>
        <taxon>Pseudomonas</taxon>
    </lineage>
</organism>
<evidence type="ECO:0000256" key="1">
    <source>
        <dbReference type="PROSITE-ProRule" id="PRU00169"/>
    </source>
</evidence>
<reference evidence="4 5" key="1">
    <citation type="submission" date="2020-03" db="EMBL/GenBank/DDBJ databases">
        <authorList>
            <person name="Wang L."/>
            <person name="He N."/>
            <person name="Li Y."/>
            <person name="Fang Y."/>
            <person name="Zhang F."/>
        </authorList>
    </citation>
    <scope>NUCLEOTIDE SEQUENCE [LARGE SCALE GENOMIC DNA]</scope>
    <source>
        <strain evidence="5">hsmgli-8</strain>
    </source>
</reference>
<dbReference type="Pfam" id="PF00072">
    <property type="entry name" value="Response_reg"/>
    <property type="match status" value="1"/>
</dbReference>
<dbReference type="PROSITE" id="PS50110">
    <property type="entry name" value="RESPONSE_REGULATORY"/>
    <property type="match status" value="1"/>
</dbReference>
<gene>
    <name evidence="4" type="ORF">HBH25_17905</name>
</gene>
<dbReference type="Gene3D" id="1.10.3210.10">
    <property type="entry name" value="Hypothetical protein af1432"/>
    <property type="match status" value="1"/>
</dbReference>
<comment type="caution">
    <text evidence="1">Lacks conserved residue(s) required for the propagation of feature annotation.</text>
</comment>
<dbReference type="SUPFAM" id="SSF52172">
    <property type="entry name" value="CheY-like"/>
    <property type="match status" value="1"/>
</dbReference>
<dbReference type="PANTHER" id="PTHR33525">
    <property type="match status" value="1"/>
</dbReference>
<feature type="domain" description="Response regulatory" evidence="2">
    <location>
        <begin position="10"/>
        <end position="127"/>
    </location>
</feature>
<protein>
    <submittedName>
        <fullName evidence="4">HDOD domain-containing protein</fullName>
    </submittedName>
</protein>
<evidence type="ECO:0000313" key="4">
    <source>
        <dbReference type="EMBL" id="NJP02727.1"/>
    </source>
</evidence>
<dbReference type="Proteomes" id="UP000746535">
    <property type="component" value="Unassembled WGS sequence"/>
</dbReference>